<dbReference type="GO" id="GO:0004252">
    <property type="term" value="F:serine-type endopeptidase activity"/>
    <property type="evidence" value="ECO:0007669"/>
    <property type="project" value="InterPro"/>
</dbReference>
<dbReference type="FunFam" id="2.40.10.10:FF:000068">
    <property type="entry name" value="transmembrane protease serine 2"/>
    <property type="match status" value="1"/>
</dbReference>
<proteinExistence type="predicted"/>
<evidence type="ECO:0000259" key="3">
    <source>
        <dbReference type="PROSITE" id="PS50240"/>
    </source>
</evidence>
<dbReference type="Proteomes" id="UP000816034">
    <property type="component" value="Unassembled WGS sequence"/>
</dbReference>
<feature type="region of interest" description="Disordered" evidence="2">
    <location>
        <begin position="292"/>
        <end position="320"/>
    </location>
</feature>
<dbReference type="SMART" id="SM00020">
    <property type="entry name" value="Tryp_SPc"/>
    <property type="match status" value="1"/>
</dbReference>
<name>A0AA88GY68_NAELO</name>
<dbReference type="EMBL" id="PYSW02000008">
    <property type="protein sequence ID" value="KAG2389252.1"/>
    <property type="molecule type" value="Genomic_DNA"/>
</dbReference>
<dbReference type="PROSITE" id="PS50240">
    <property type="entry name" value="TRYPSIN_DOM"/>
    <property type="match status" value="1"/>
</dbReference>
<dbReference type="InterPro" id="IPR043504">
    <property type="entry name" value="Peptidase_S1_PA_chymotrypsin"/>
</dbReference>
<evidence type="ECO:0000256" key="2">
    <source>
        <dbReference type="SAM" id="MobiDB-lite"/>
    </source>
</evidence>
<dbReference type="GO" id="GO:0006508">
    <property type="term" value="P:proteolysis"/>
    <property type="evidence" value="ECO:0007669"/>
    <property type="project" value="InterPro"/>
</dbReference>
<dbReference type="InterPro" id="IPR051487">
    <property type="entry name" value="Ser/Thr_Proteases_Immune/Dev"/>
</dbReference>
<dbReference type="InterPro" id="IPR009003">
    <property type="entry name" value="Peptidase_S1_PA"/>
</dbReference>
<feature type="compositionally biased region" description="Pro residues" evidence="2">
    <location>
        <begin position="298"/>
        <end position="308"/>
    </location>
</feature>
<dbReference type="PANTHER" id="PTHR24256">
    <property type="entry name" value="TRYPTASE-RELATED"/>
    <property type="match status" value="1"/>
</dbReference>
<dbReference type="InterPro" id="IPR001254">
    <property type="entry name" value="Trypsin_dom"/>
</dbReference>
<dbReference type="PRINTS" id="PR00722">
    <property type="entry name" value="CHYMOTRYPSIN"/>
</dbReference>
<organism evidence="4 5">
    <name type="scientific">Naegleria lovaniensis</name>
    <name type="common">Amoeba</name>
    <dbReference type="NCBI Taxonomy" id="51637"/>
    <lineage>
        <taxon>Eukaryota</taxon>
        <taxon>Discoba</taxon>
        <taxon>Heterolobosea</taxon>
        <taxon>Tetramitia</taxon>
        <taxon>Eutetramitia</taxon>
        <taxon>Vahlkampfiidae</taxon>
        <taxon>Naegleria</taxon>
    </lineage>
</organism>
<gene>
    <name evidence="4" type="ORF">C9374_014652</name>
</gene>
<protein>
    <recommendedName>
        <fullName evidence="3">Peptidase S1 domain-containing protein</fullName>
    </recommendedName>
</protein>
<dbReference type="Pfam" id="PF00089">
    <property type="entry name" value="Trypsin"/>
    <property type="match status" value="1"/>
</dbReference>
<dbReference type="InterPro" id="IPR001314">
    <property type="entry name" value="Peptidase_S1A"/>
</dbReference>
<evidence type="ECO:0000313" key="4">
    <source>
        <dbReference type="EMBL" id="KAG2389252.1"/>
    </source>
</evidence>
<dbReference type="PROSITE" id="PS00134">
    <property type="entry name" value="TRYPSIN_HIS"/>
    <property type="match status" value="1"/>
</dbReference>
<dbReference type="GeneID" id="68107105"/>
<dbReference type="SUPFAM" id="SSF50494">
    <property type="entry name" value="Trypsin-like serine proteases"/>
    <property type="match status" value="1"/>
</dbReference>
<evidence type="ECO:0000256" key="1">
    <source>
        <dbReference type="ARBA" id="ARBA00023157"/>
    </source>
</evidence>
<sequence length="320" mass="33356">MSTSNYTTTPTKLSFALLACIFAIVLFLECQSTLASIKLSGGTQASESEFAGIVSIQYQSAADQAPSHFCGASIINARYIITAAHCVQGIDLTKLVVIAGTSNNNCYKDTTGRCIVRTVSQVVAHPNFDVYTITNDIALVQLSQDLPLVTMSSKVKSFKLESAKVPFGAQLQIAGWGATQNQGSSVNNLQKGQIPLQQTSVCSQKQLTISGPSQMCLGAGGSAQGVDICSGDAGSPAFYLNSKDSNAPVLVGIVSYGPAGCGGNNVGVYANVTNYLPWIRSVTSDVLLSSYTSGNTPTPTPTPTPAASPRPNTDTDQCTC</sequence>
<accession>A0AA88GY68</accession>
<dbReference type="CDD" id="cd00190">
    <property type="entry name" value="Tryp_SPc"/>
    <property type="match status" value="1"/>
</dbReference>
<dbReference type="RefSeq" id="XP_044553244.1">
    <property type="nucleotide sequence ID" value="XM_044690663.1"/>
</dbReference>
<dbReference type="InterPro" id="IPR018114">
    <property type="entry name" value="TRYPSIN_HIS"/>
</dbReference>
<reference evidence="4 5" key="1">
    <citation type="journal article" date="2018" name="BMC Genomics">
        <title>The genome of Naegleria lovaniensis, the basis for a comparative approach to unravel pathogenicity factors of the human pathogenic amoeba N. fowleri.</title>
        <authorList>
            <person name="Liechti N."/>
            <person name="Schurch N."/>
            <person name="Bruggmann R."/>
            <person name="Wittwer M."/>
        </authorList>
    </citation>
    <scope>NUCLEOTIDE SEQUENCE [LARGE SCALE GENOMIC DNA]</scope>
    <source>
        <strain evidence="4 5">ATCC 30569</strain>
    </source>
</reference>
<keyword evidence="1" id="KW-1015">Disulfide bond</keyword>
<comment type="caution">
    <text evidence="4">The sequence shown here is derived from an EMBL/GenBank/DDBJ whole genome shotgun (WGS) entry which is preliminary data.</text>
</comment>
<dbReference type="AlphaFoldDB" id="A0AA88GY68"/>
<dbReference type="Gene3D" id="2.40.10.10">
    <property type="entry name" value="Trypsin-like serine proteases"/>
    <property type="match status" value="1"/>
</dbReference>
<evidence type="ECO:0000313" key="5">
    <source>
        <dbReference type="Proteomes" id="UP000816034"/>
    </source>
</evidence>
<keyword evidence="5" id="KW-1185">Reference proteome</keyword>
<feature type="domain" description="Peptidase S1" evidence="3">
    <location>
        <begin position="39"/>
        <end position="284"/>
    </location>
</feature>